<feature type="compositionally biased region" description="Basic and acidic residues" evidence="3">
    <location>
        <begin position="17"/>
        <end position="29"/>
    </location>
</feature>
<comment type="similarity">
    <text evidence="1">Belongs to the N-acylglucosamine 2-epimerase family.</text>
</comment>
<dbReference type="SUPFAM" id="SSF48208">
    <property type="entry name" value="Six-hairpin glycosidases"/>
    <property type="match status" value="1"/>
</dbReference>
<reference evidence="4 5" key="1">
    <citation type="journal article" date="2018" name="Int. J. Syst. Evol. Microbiol.">
        <title>Glycomyces paridis sp. nov., isolated from the medicinal plant Paris polyphylla.</title>
        <authorList>
            <person name="Fang X.M."/>
            <person name="Bai J.L."/>
            <person name="Su J."/>
            <person name="Zhao L.L."/>
            <person name="Liu H.Y."/>
            <person name="Ma B.P."/>
            <person name="Zhang Y.Q."/>
            <person name="Yu L.Y."/>
        </authorList>
    </citation>
    <scope>NUCLEOTIDE SEQUENCE [LARGE SCALE GENOMIC DNA]</scope>
    <source>
        <strain evidence="4 5">CPCC 204357</strain>
    </source>
</reference>
<keyword evidence="2 4" id="KW-0413">Isomerase</keyword>
<feature type="region of interest" description="Disordered" evidence="3">
    <location>
        <begin position="1"/>
        <end position="50"/>
    </location>
</feature>
<dbReference type="Proteomes" id="UP000305792">
    <property type="component" value="Unassembled WGS sequence"/>
</dbReference>
<proteinExistence type="inferred from homology"/>
<evidence type="ECO:0000313" key="5">
    <source>
        <dbReference type="Proteomes" id="UP000305792"/>
    </source>
</evidence>
<name>A0A4S8P0U5_9ACTN</name>
<gene>
    <name evidence="4" type="ORF">E9998_22705</name>
</gene>
<evidence type="ECO:0000256" key="2">
    <source>
        <dbReference type="ARBA" id="ARBA00023235"/>
    </source>
</evidence>
<dbReference type="GO" id="GO:0005975">
    <property type="term" value="P:carbohydrate metabolic process"/>
    <property type="evidence" value="ECO:0007669"/>
    <property type="project" value="InterPro"/>
</dbReference>
<sequence>MDRDLGRRRAAPRGRRPRTDRPRPAPHLDRTRRHLEGAAVTPRPDSPEHHARLAGECRRLLAFGDRLALPGGGAAYLGDTGEPLPAQGVRTWITARTAHVYSLAALMGFPGAEPIADAALAGLTGPLRDAEHGGWFHALDASGAPDRAAGKSCYDHAFVVLAASSAALADRPGAAALLDEALTVYLHRFWDEAAGLPLDAWDCAFTAPEPYRGLNATMHSVEALLAAADALDALGRPGAGAWRDRADAIARFAVDLADRHDGRLPEHFAPDWTPDLDLNRDRPDDPFKPYGATPGHGLEWSRMLLQVEALRGGDDALVSAAARLFDRAVADGWAADGAEGFVYTVDWDGEPVVRQRMHWVLAEALAAAAALHRHTGETRYADHYAAWWDYAERRLIDREHGSWRHELDPANAPATAVWPGKPDLYHAVQATLLPRLPAAPTLARALREGLLPDANDGNEGAA</sequence>
<dbReference type="GO" id="GO:0016853">
    <property type="term" value="F:isomerase activity"/>
    <property type="evidence" value="ECO:0007669"/>
    <property type="project" value="UniProtKB-KW"/>
</dbReference>
<dbReference type="OrthoDB" id="9806359at2"/>
<evidence type="ECO:0000256" key="1">
    <source>
        <dbReference type="ARBA" id="ARBA00008558"/>
    </source>
</evidence>
<accession>A0A4S8P0U5</accession>
<comment type="caution">
    <text evidence="4">The sequence shown here is derived from an EMBL/GenBank/DDBJ whole genome shotgun (WGS) entry which is preliminary data.</text>
</comment>
<protein>
    <submittedName>
        <fullName evidence="4">AGE family epimerase/isomerase</fullName>
    </submittedName>
</protein>
<dbReference type="InterPro" id="IPR008928">
    <property type="entry name" value="6-hairpin_glycosidase_sf"/>
</dbReference>
<evidence type="ECO:0000313" key="4">
    <source>
        <dbReference type="EMBL" id="THV23607.1"/>
    </source>
</evidence>
<organism evidence="4 5">
    <name type="scientific">Glycomyces paridis</name>
    <dbReference type="NCBI Taxonomy" id="2126555"/>
    <lineage>
        <taxon>Bacteria</taxon>
        <taxon>Bacillati</taxon>
        <taxon>Actinomycetota</taxon>
        <taxon>Actinomycetes</taxon>
        <taxon>Glycomycetales</taxon>
        <taxon>Glycomycetaceae</taxon>
        <taxon>Glycomyces</taxon>
    </lineage>
</organism>
<dbReference type="InterPro" id="IPR012341">
    <property type="entry name" value="6hp_glycosidase-like_sf"/>
</dbReference>
<dbReference type="AlphaFoldDB" id="A0A4S8P0U5"/>
<dbReference type="InterPro" id="IPR010819">
    <property type="entry name" value="AGE/CE"/>
</dbReference>
<evidence type="ECO:0000256" key="3">
    <source>
        <dbReference type="SAM" id="MobiDB-lite"/>
    </source>
</evidence>
<dbReference type="PANTHER" id="PTHR15108">
    <property type="entry name" value="N-ACYLGLUCOSAMINE-2-EPIMERASE"/>
    <property type="match status" value="1"/>
</dbReference>
<dbReference type="Gene3D" id="1.50.10.10">
    <property type="match status" value="1"/>
</dbReference>
<dbReference type="Pfam" id="PF07221">
    <property type="entry name" value="GlcNAc_2-epim"/>
    <property type="match status" value="1"/>
</dbReference>
<keyword evidence="5" id="KW-1185">Reference proteome</keyword>
<dbReference type="EMBL" id="STGX01000021">
    <property type="protein sequence ID" value="THV23607.1"/>
    <property type="molecule type" value="Genomic_DNA"/>
</dbReference>